<reference evidence="1 2" key="1">
    <citation type="submission" date="2017-01" db="EMBL/GenBank/DDBJ databases">
        <title>Novel large sulfur bacteria in the metagenomes of groundwater-fed chemosynthetic microbial mats in the Lake Huron basin.</title>
        <authorList>
            <person name="Sharrar A.M."/>
            <person name="Flood B.E."/>
            <person name="Bailey J.V."/>
            <person name="Jones D.S."/>
            <person name="Biddanda B."/>
            <person name="Ruberg S.A."/>
            <person name="Marcus D.N."/>
            <person name="Dick G.J."/>
        </authorList>
    </citation>
    <scope>NUCLEOTIDE SEQUENCE [LARGE SCALE GENOMIC DNA]</scope>
    <source>
        <strain evidence="1">A8</strain>
    </source>
</reference>
<name>A0A1Y1QLQ1_9GAMM</name>
<comment type="caution">
    <text evidence="1">The sequence shown here is derived from an EMBL/GenBank/DDBJ whole genome shotgun (WGS) entry which is preliminary data.</text>
</comment>
<dbReference type="AlphaFoldDB" id="A0A1Y1QLQ1"/>
<evidence type="ECO:0000313" key="1">
    <source>
        <dbReference type="EMBL" id="OQX08371.1"/>
    </source>
</evidence>
<accession>A0A1Y1QLQ1</accession>
<organism evidence="1 2">
    <name type="scientific">Thiothrix lacustris</name>
    <dbReference type="NCBI Taxonomy" id="525917"/>
    <lineage>
        <taxon>Bacteria</taxon>
        <taxon>Pseudomonadati</taxon>
        <taxon>Pseudomonadota</taxon>
        <taxon>Gammaproteobacteria</taxon>
        <taxon>Thiotrichales</taxon>
        <taxon>Thiotrichaceae</taxon>
        <taxon>Thiothrix</taxon>
    </lineage>
</organism>
<protein>
    <submittedName>
        <fullName evidence="1">Uncharacterized protein</fullName>
    </submittedName>
</protein>
<gene>
    <name evidence="1" type="ORF">BWK73_25560</name>
</gene>
<proteinExistence type="predicted"/>
<dbReference type="EMBL" id="MTEJ01000176">
    <property type="protein sequence ID" value="OQX08371.1"/>
    <property type="molecule type" value="Genomic_DNA"/>
</dbReference>
<evidence type="ECO:0000313" key="2">
    <source>
        <dbReference type="Proteomes" id="UP000192491"/>
    </source>
</evidence>
<sequence length="277" mass="30485">MTHCGLRLIIKNQFANSTVAVSPAPLAGYPATNMLMTWRSRVMRTSGKTNQIITFTLPSSQLADAFYCPVDGGAELRLELFADQSMTARVYDSGITRFGVQISRAIPWGSLRYGVDLWGSQEGVNVGASRALYFPSVQYIAAKVTLNYSTAPAGYIEVPYLAIGKAFAPEYGANTGASLAIRTQRKQQRTRAGSLHRVGQSAQWRELSLDLSYLSAHERIRLHNELSESGGEAVLVDMYNSDTTALHDQNLFLADVELPELQDNGLYHAAKLKFNEI</sequence>
<dbReference type="Proteomes" id="UP000192491">
    <property type="component" value="Unassembled WGS sequence"/>
</dbReference>